<feature type="compositionally biased region" description="Basic and acidic residues" evidence="3">
    <location>
        <begin position="151"/>
        <end position="167"/>
    </location>
</feature>
<feature type="compositionally biased region" description="Polar residues" evidence="3">
    <location>
        <begin position="130"/>
        <end position="147"/>
    </location>
</feature>
<name>A0ABQ8Q9B3_9AGAR</name>
<organism evidence="5 6">
    <name type="scientific">Lentinula boryana</name>
    <dbReference type="NCBI Taxonomy" id="40481"/>
    <lineage>
        <taxon>Eukaryota</taxon>
        <taxon>Fungi</taxon>
        <taxon>Dikarya</taxon>
        <taxon>Basidiomycota</taxon>
        <taxon>Agaricomycotina</taxon>
        <taxon>Agaricomycetes</taxon>
        <taxon>Agaricomycetidae</taxon>
        <taxon>Agaricales</taxon>
        <taxon>Marasmiineae</taxon>
        <taxon>Omphalotaceae</taxon>
        <taxon>Lentinula</taxon>
    </lineage>
</organism>
<feature type="compositionally biased region" description="Polar residues" evidence="3">
    <location>
        <begin position="197"/>
        <end position="212"/>
    </location>
</feature>
<keyword evidence="6" id="KW-1185">Reference proteome</keyword>
<dbReference type="InterPro" id="IPR019331">
    <property type="entry name" value="FAM192A/Fyv6_N"/>
</dbReference>
<accession>A0ABQ8Q9B3</accession>
<evidence type="ECO:0000256" key="3">
    <source>
        <dbReference type="SAM" id="MobiDB-lite"/>
    </source>
</evidence>
<sequence length="227" mass="25125">MDDSAAIPSLSMGAVGSRFVSSDEIEIARARRDEQWKAAYARLGQEPPPQPQADAYDGRSLAEKLAANRAAKQEEWEEKSKLANQFRALEEDEIMFLDSLREKEEAEEKLRRDRDGEEVKGFKEAVAARIQQSNAPPPSMVSSSTAKPSVPKKDTKPPTMVKKDIKKPSLKGVVVKKKKAALGKTEIRKVTAPANEGTKTARSWETDSNTADEPSKKKRRVSESSQS</sequence>
<protein>
    <submittedName>
        <fullName evidence="5">N-terminal domain of NEFA-interacting nuclear protein NIP30-domain-containing protein</fullName>
    </submittedName>
</protein>
<evidence type="ECO:0000256" key="1">
    <source>
        <dbReference type="ARBA" id="ARBA00004123"/>
    </source>
</evidence>
<proteinExistence type="predicted"/>
<comment type="caution">
    <text evidence="5">The sequence shown here is derived from an EMBL/GenBank/DDBJ whole genome shotgun (WGS) entry which is preliminary data.</text>
</comment>
<evidence type="ECO:0000313" key="5">
    <source>
        <dbReference type="EMBL" id="KAJ3995023.1"/>
    </source>
</evidence>
<dbReference type="Pfam" id="PF10187">
    <property type="entry name" value="FAM192A_Fyv6_N"/>
    <property type="match status" value="1"/>
</dbReference>
<evidence type="ECO:0000313" key="6">
    <source>
        <dbReference type="Proteomes" id="UP001163828"/>
    </source>
</evidence>
<dbReference type="InterPro" id="IPR039845">
    <property type="entry name" value="FAM192A"/>
</dbReference>
<dbReference type="EMBL" id="MU790673">
    <property type="protein sequence ID" value="KAJ3995023.1"/>
    <property type="molecule type" value="Genomic_DNA"/>
</dbReference>
<evidence type="ECO:0000259" key="4">
    <source>
        <dbReference type="Pfam" id="PF10187"/>
    </source>
</evidence>
<keyword evidence="2" id="KW-0539">Nucleus</keyword>
<feature type="compositionally biased region" description="Basic and acidic residues" evidence="3">
    <location>
        <begin position="103"/>
        <end position="123"/>
    </location>
</feature>
<feature type="region of interest" description="Disordered" evidence="3">
    <location>
        <begin position="103"/>
        <end position="227"/>
    </location>
</feature>
<evidence type="ECO:0000256" key="2">
    <source>
        <dbReference type="ARBA" id="ARBA00023242"/>
    </source>
</evidence>
<comment type="subcellular location">
    <subcellularLocation>
        <location evidence="1">Nucleus</location>
    </subcellularLocation>
</comment>
<feature type="compositionally biased region" description="Basic residues" evidence="3">
    <location>
        <begin position="168"/>
        <end position="181"/>
    </location>
</feature>
<dbReference type="PANTHER" id="PTHR13495">
    <property type="entry name" value="NEFA-INTERACTING NUCLEAR PROTEIN NIP30"/>
    <property type="match status" value="1"/>
</dbReference>
<dbReference type="PANTHER" id="PTHR13495:SF0">
    <property type="entry name" value="PSME3-INTERACTING PROTEIN"/>
    <property type="match status" value="1"/>
</dbReference>
<dbReference type="Proteomes" id="UP001163828">
    <property type="component" value="Unassembled WGS sequence"/>
</dbReference>
<reference evidence="5" key="1">
    <citation type="submission" date="2022-08" db="EMBL/GenBank/DDBJ databases">
        <authorList>
            <consortium name="DOE Joint Genome Institute"/>
            <person name="Min B."/>
            <person name="Riley R."/>
            <person name="Sierra-Patev S."/>
            <person name="Naranjo-Ortiz M."/>
            <person name="Looney B."/>
            <person name="Konkel Z."/>
            <person name="Slot J.C."/>
            <person name="Sakamoto Y."/>
            <person name="Steenwyk J.L."/>
            <person name="Rokas A."/>
            <person name="Carro J."/>
            <person name="Camarero S."/>
            <person name="Ferreira P."/>
            <person name="Molpeceres G."/>
            <person name="Ruiz-Duenas F.J."/>
            <person name="Serrano A."/>
            <person name="Henrissat B."/>
            <person name="Drula E."/>
            <person name="Hughes K.W."/>
            <person name="Mata J.L."/>
            <person name="Ishikawa N.K."/>
            <person name="Vargas-Isla R."/>
            <person name="Ushijima S."/>
            <person name="Smith C.A."/>
            <person name="Ahrendt S."/>
            <person name="Andreopoulos W."/>
            <person name="He G."/>
            <person name="Labutti K."/>
            <person name="Lipzen A."/>
            <person name="Ng V."/>
            <person name="Sandor L."/>
            <person name="Barry K."/>
            <person name="Martinez A.T."/>
            <person name="Xiao Y."/>
            <person name="Gibbons J.G."/>
            <person name="Terashima K."/>
            <person name="Hibbett D.S."/>
            <person name="Grigoriev I.V."/>
        </authorList>
    </citation>
    <scope>NUCLEOTIDE SEQUENCE</scope>
    <source>
        <strain evidence="5">TFB10827</strain>
    </source>
</reference>
<gene>
    <name evidence="5" type="ORF">F5050DRAFT_1831381</name>
</gene>
<feature type="domain" description="FAM192A/Fyv6 N-terminal" evidence="4">
    <location>
        <begin position="19"/>
        <end position="123"/>
    </location>
</feature>